<protein>
    <submittedName>
        <fullName evidence="2">Sulfate transporter</fullName>
    </submittedName>
</protein>
<dbReference type="PROSITE" id="PS50801">
    <property type="entry name" value="STAS"/>
    <property type="match status" value="1"/>
</dbReference>
<accession>A0A8J4ECX1</accession>
<dbReference type="Gene3D" id="3.30.750.24">
    <property type="entry name" value="STAS domain"/>
    <property type="match status" value="1"/>
</dbReference>
<gene>
    <name evidence="2" type="ORF">Voc01_050060</name>
</gene>
<reference evidence="2" key="1">
    <citation type="submission" date="2021-01" db="EMBL/GenBank/DDBJ databases">
        <title>Whole genome shotgun sequence of Virgisporangium ochraceum NBRC 16418.</title>
        <authorList>
            <person name="Komaki H."/>
            <person name="Tamura T."/>
        </authorList>
    </citation>
    <scope>NUCLEOTIDE SEQUENCE</scope>
    <source>
        <strain evidence="2">NBRC 16418</strain>
    </source>
</reference>
<dbReference type="RefSeq" id="WP_203929984.1">
    <property type="nucleotide sequence ID" value="NZ_BOPH01000072.1"/>
</dbReference>
<dbReference type="CDD" id="cd07043">
    <property type="entry name" value="STAS_anti-anti-sigma_factors"/>
    <property type="match status" value="1"/>
</dbReference>
<dbReference type="PANTHER" id="PTHR35849:SF2">
    <property type="entry name" value="BLR2341 PROTEIN"/>
    <property type="match status" value="1"/>
</dbReference>
<dbReference type="InterPro" id="IPR058548">
    <property type="entry name" value="MlaB-like_STAS"/>
</dbReference>
<dbReference type="AlphaFoldDB" id="A0A8J4ECX1"/>
<proteinExistence type="predicted"/>
<organism evidence="2 3">
    <name type="scientific">Virgisporangium ochraceum</name>
    <dbReference type="NCBI Taxonomy" id="65505"/>
    <lineage>
        <taxon>Bacteria</taxon>
        <taxon>Bacillati</taxon>
        <taxon>Actinomycetota</taxon>
        <taxon>Actinomycetes</taxon>
        <taxon>Micromonosporales</taxon>
        <taxon>Micromonosporaceae</taxon>
        <taxon>Virgisporangium</taxon>
    </lineage>
</organism>
<comment type="caution">
    <text evidence="2">The sequence shown here is derived from an EMBL/GenBank/DDBJ whole genome shotgun (WGS) entry which is preliminary data.</text>
</comment>
<sequence length="96" mass="9984">MKALQSTVDGELTIVTVAAQNQRLQALLTGDAAVSVDLSGVTEVDTAGLQVLLLAVREAERVGVPLQFHSPSAPVRAVLDLTGLTDEVCSPEMSQA</sequence>
<dbReference type="Proteomes" id="UP000635606">
    <property type="component" value="Unassembled WGS sequence"/>
</dbReference>
<evidence type="ECO:0000313" key="2">
    <source>
        <dbReference type="EMBL" id="GIJ70089.1"/>
    </source>
</evidence>
<evidence type="ECO:0000313" key="3">
    <source>
        <dbReference type="Proteomes" id="UP000635606"/>
    </source>
</evidence>
<dbReference type="InterPro" id="IPR036513">
    <property type="entry name" value="STAS_dom_sf"/>
</dbReference>
<dbReference type="EMBL" id="BOPH01000072">
    <property type="protein sequence ID" value="GIJ70089.1"/>
    <property type="molecule type" value="Genomic_DNA"/>
</dbReference>
<feature type="domain" description="STAS" evidence="1">
    <location>
        <begin position="8"/>
        <end position="96"/>
    </location>
</feature>
<dbReference type="InterPro" id="IPR052746">
    <property type="entry name" value="MlaB_ABC_Transporter"/>
</dbReference>
<dbReference type="PANTHER" id="PTHR35849">
    <property type="entry name" value="BLR2341 PROTEIN"/>
    <property type="match status" value="1"/>
</dbReference>
<dbReference type="Pfam" id="PF13466">
    <property type="entry name" value="STAS_2"/>
    <property type="match status" value="1"/>
</dbReference>
<dbReference type="SUPFAM" id="SSF52091">
    <property type="entry name" value="SpoIIaa-like"/>
    <property type="match status" value="1"/>
</dbReference>
<evidence type="ECO:0000259" key="1">
    <source>
        <dbReference type="PROSITE" id="PS50801"/>
    </source>
</evidence>
<name>A0A8J4ECX1_9ACTN</name>
<dbReference type="InterPro" id="IPR002645">
    <property type="entry name" value="STAS_dom"/>
</dbReference>
<keyword evidence="3" id="KW-1185">Reference proteome</keyword>